<evidence type="ECO:0000313" key="1">
    <source>
        <dbReference type="EMBL" id="ACA84969.1"/>
    </source>
</evidence>
<dbReference type="RefSeq" id="WP_012323316.1">
    <property type="nucleotide sequence ID" value="NC_010506.1"/>
</dbReference>
<keyword evidence="2" id="KW-1185">Reference proteome</keyword>
<dbReference type="AlphaFoldDB" id="B1KDG8"/>
<evidence type="ECO:0000313" key="2">
    <source>
        <dbReference type="Proteomes" id="UP000002168"/>
    </source>
</evidence>
<dbReference type="HOGENOM" id="CLU_1453484_0_0_6"/>
<reference evidence="1 2" key="1">
    <citation type="submission" date="2008-02" db="EMBL/GenBank/DDBJ databases">
        <title>Complete sequence of Shewanella woodyi ATCC 51908.</title>
        <authorList>
            <consortium name="US DOE Joint Genome Institute"/>
            <person name="Copeland A."/>
            <person name="Lucas S."/>
            <person name="Lapidus A."/>
            <person name="Glavina del Rio T."/>
            <person name="Dalin E."/>
            <person name="Tice H."/>
            <person name="Bruce D."/>
            <person name="Goodwin L."/>
            <person name="Pitluck S."/>
            <person name="Sims D."/>
            <person name="Brettin T."/>
            <person name="Detter J.C."/>
            <person name="Han C."/>
            <person name="Kuske C.R."/>
            <person name="Schmutz J."/>
            <person name="Larimer F."/>
            <person name="Land M."/>
            <person name="Hauser L."/>
            <person name="Kyrpides N."/>
            <person name="Lykidis A."/>
            <person name="Zhao J.-S."/>
            <person name="Richardson P."/>
        </authorList>
    </citation>
    <scope>NUCLEOTIDE SEQUENCE [LARGE SCALE GENOMIC DNA]</scope>
    <source>
        <strain evidence="2">ATCC 51908 / MS32</strain>
    </source>
</reference>
<dbReference type="KEGG" id="swd:Swoo_0673"/>
<accession>B1KDG8</accession>
<name>B1KDG8_SHEWM</name>
<gene>
    <name evidence="1" type="ordered locus">Swoo_0673</name>
</gene>
<organism evidence="1 2">
    <name type="scientific">Shewanella woodyi (strain ATCC 51908 / MS32)</name>
    <dbReference type="NCBI Taxonomy" id="392500"/>
    <lineage>
        <taxon>Bacteria</taxon>
        <taxon>Pseudomonadati</taxon>
        <taxon>Pseudomonadota</taxon>
        <taxon>Gammaproteobacteria</taxon>
        <taxon>Alteromonadales</taxon>
        <taxon>Shewanellaceae</taxon>
        <taxon>Shewanella</taxon>
    </lineage>
</organism>
<sequence length="186" mass="21010">MRLRIVTTTLFLLFCIGCTEKGELSLETEIELVDMTLLELVGKSIPAVHENKLEGFPYPTLVIELDKSEHPSSSPFDRVRVQTLVKEQKMYSILADKFNLNRDECLSVYRSHSKALEEQYSFILQKRQIEVSGEIIEIDDGYLSPDNKIKVDISCTMADSANSETFTLRLDNTSLSALAKGRLSSI</sequence>
<dbReference type="Proteomes" id="UP000002168">
    <property type="component" value="Chromosome"/>
</dbReference>
<proteinExistence type="predicted"/>
<dbReference type="EMBL" id="CP000961">
    <property type="protein sequence ID" value="ACA84969.1"/>
    <property type="molecule type" value="Genomic_DNA"/>
</dbReference>
<protein>
    <submittedName>
        <fullName evidence="1">Uncharacterized protein</fullName>
    </submittedName>
</protein>